<protein>
    <submittedName>
        <fullName evidence="5">Class I SAM-dependent methyltransferase</fullName>
    </submittedName>
</protein>
<keyword evidence="2 5" id="KW-0808">Transferase</keyword>
<sequence length="281" mass="32663">MNLTDIIEFTQKPQLYAEGNAVMWTDAHISEQLLNIHLNPDIDLASRRRSSIESTIDWILNSVNKEKMTVLDLGCGPGLYCELIAERGHSVTGVDFSKNSIEYARKQARNKCLDIKYVNLNYFKLNEDNKYDLVMMVFTDFGVLKPHDRETLIRKVRRALKPGGIFIFDVLSDNNLKTKISQRTWEIEESGFWKDSSYLILSDSFLYPDEKVILYQHIVMDESDNFDVYRFWTHFFASNDLKPILGPEGFENIECFDDVLPEIDMWNGKNVLFCKAMKAIE</sequence>
<dbReference type="PANTHER" id="PTHR43464">
    <property type="entry name" value="METHYLTRANSFERASE"/>
    <property type="match status" value="1"/>
</dbReference>
<evidence type="ECO:0000313" key="6">
    <source>
        <dbReference type="Proteomes" id="UP000319335"/>
    </source>
</evidence>
<dbReference type="Gene3D" id="2.20.25.110">
    <property type="entry name" value="S-adenosyl-L-methionine-dependent methyltransferases"/>
    <property type="match status" value="1"/>
</dbReference>
<dbReference type="AlphaFoldDB" id="A0A7Z8KNN6"/>
<evidence type="ECO:0000313" key="5">
    <source>
        <dbReference type="EMBL" id="TQD24366.1"/>
    </source>
</evidence>
<keyword evidence="6" id="KW-1185">Reference proteome</keyword>
<evidence type="ECO:0000256" key="1">
    <source>
        <dbReference type="ARBA" id="ARBA00022603"/>
    </source>
</evidence>
<evidence type="ECO:0000256" key="3">
    <source>
        <dbReference type="ARBA" id="ARBA00022691"/>
    </source>
</evidence>
<accession>A0A7Z8KNN6</accession>
<dbReference type="Proteomes" id="UP000319335">
    <property type="component" value="Unassembled WGS sequence"/>
</dbReference>
<dbReference type="GO" id="GO:0032259">
    <property type="term" value="P:methylation"/>
    <property type="evidence" value="ECO:0007669"/>
    <property type="project" value="UniProtKB-KW"/>
</dbReference>
<name>A0A7Z8KNN6_9EURY</name>
<evidence type="ECO:0000256" key="2">
    <source>
        <dbReference type="ARBA" id="ARBA00022679"/>
    </source>
</evidence>
<dbReference type="EMBL" id="VIAQ01000017">
    <property type="protein sequence ID" value="TQD24366.1"/>
    <property type="molecule type" value="Genomic_DNA"/>
</dbReference>
<comment type="caution">
    <text evidence="5">The sequence shown here is derived from an EMBL/GenBank/DDBJ whole genome shotgun (WGS) entry which is preliminary data.</text>
</comment>
<evidence type="ECO:0000259" key="4">
    <source>
        <dbReference type="Pfam" id="PF13649"/>
    </source>
</evidence>
<dbReference type="GO" id="GO:0008168">
    <property type="term" value="F:methyltransferase activity"/>
    <property type="evidence" value="ECO:0007669"/>
    <property type="project" value="UniProtKB-KW"/>
</dbReference>
<dbReference type="InterPro" id="IPR041698">
    <property type="entry name" value="Methyltransf_25"/>
</dbReference>
<keyword evidence="1 5" id="KW-0489">Methyltransferase</keyword>
<dbReference type="OrthoDB" id="1018at2157"/>
<feature type="domain" description="Methyltransferase" evidence="4">
    <location>
        <begin position="70"/>
        <end position="164"/>
    </location>
</feature>
<dbReference type="SUPFAM" id="SSF53335">
    <property type="entry name" value="S-adenosyl-L-methionine-dependent methyltransferases"/>
    <property type="match status" value="1"/>
</dbReference>
<reference evidence="5 6" key="1">
    <citation type="submission" date="2019-06" db="EMBL/GenBank/DDBJ databases">
        <title>Draft genome sequence of Methanolobus vulcani B1d.</title>
        <authorList>
            <person name="Creighbaum A.J."/>
            <person name="Ticak T."/>
            <person name="Hariraju D."/>
            <person name="Arivett B.A."/>
            <person name="Ferguson D.J.Jr."/>
        </authorList>
    </citation>
    <scope>NUCLEOTIDE SEQUENCE [LARGE SCALE GENOMIC DNA]</scope>
    <source>
        <strain evidence="5 6">B1d</strain>
    </source>
</reference>
<dbReference type="InterPro" id="IPR029063">
    <property type="entry name" value="SAM-dependent_MTases_sf"/>
</dbReference>
<dbReference type="RefSeq" id="WP_154810222.1">
    <property type="nucleotide sequence ID" value="NZ_VIAQ01000017.1"/>
</dbReference>
<proteinExistence type="predicted"/>
<gene>
    <name evidence="5" type="ORF">FKV42_10530</name>
</gene>
<dbReference type="Pfam" id="PF13649">
    <property type="entry name" value="Methyltransf_25"/>
    <property type="match status" value="1"/>
</dbReference>
<dbReference type="PANTHER" id="PTHR43464:SF19">
    <property type="entry name" value="UBIQUINONE BIOSYNTHESIS O-METHYLTRANSFERASE, MITOCHONDRIAL"/>
    <property type="match status" value="1"/>
</dbReference>
<keyword evidence="3" id="KW-0949">S-adenosyl-L-methionine</keyword>
<organism evidence="5 6">
    <name type="scientific">Methanolobus vulcani</name>
    <dbReference type="NCBI Taxonomy" id="38026"/>
    <lineage>
        <taxon>Archaea</taxon>
        <taxon>Methanobacteriati</taxon>
        <taxon>Methanobacteriota</taxon>
        <taxon>Stenosarchaea group</taxon>
        <taxon>Methanomicrobia</taxon>
        <taxon>Methanosarcinales</taxon>
        <taxon>Methanosarcinaceae</taxon>
        <taxon>Methanolobus</taxon>
    </lineage>
</organism>
<dbReference type="CDD" id="cd02440">
    <property type="entry name" value="AdoMet_MTases"/>
    <property type="match status" value="1"/>
</dbReference>
<dbReference type="Gene3D" id="3.40.50.150">
    <property type="entry name" value="Vaccinia Virus protein VP39"/>
    <property type="match status" value="1"/>
</dbReference>